<dbReference type="SUPFAM" id="SSF48452">
    <property type="entry name" value="TPR-like"/>
    <property type="match status" value="1"/>
</dbReference>
<dbReference type="InterPro" id="IPR011990">
    <property type="entry name" value="TPR-like_helical_dom_sf"/>
</dbReference>
<gene>
    <name evidence="3" type="ORF">BWZ43_23595</name>
</gene>
<name>A0A8E2LBH2_9BACI</name>
<dbReference type="GO" id="GO:0003700">
    <property type="term" value="F:DNA-binding transcription factor activity"/>
    <property type="evidence" value="ECO:0007669"/>
    <property type="project" value="TreeGrafter"/>
</dbReference>
<comment type="caution">
    <text evidence="3">The sequence shown here is derived from an EMBL/GenBank/DDBJ whole genome shotgun (WGS) entry which is preliminary data.</text>
</comment>
<dbReference type="InterPro" id="IPR010982">
    <property type="entry name" value="Lambda_DNA-bd_dom_sf"/>
</dbReference>
<evidence type="ECO:0000313" key="3">
    <source>
        <dbReference type="EMBL" id="OOP65935.1"/>
    </source>
</evidence>
<dbReference type="InterPro" id="IPR050807">
    <property type="entry name" value="TransReg_Diox_bact_type"/>
</dbReference>
<dbReference type="PANTHER" id="PTHR46797">
    <property type="entry name" value="HTH-TYPE TRANSCRIPTIONAL REGULATOR"/>
    <property type="match status" value="1"/>
</dbReference>
<evidence type="ECO:0000259" key="2">
    <source>
        <dbReference type="PROSITE" id="PS50943"/>
    </source>
</evidence>
<dbReference type="Gene3D" id="1.25.40.10">
    <property type="entry name" value="Tetratricopeptide repeat domain"/>
    <property type="match status" value="1"/>
</dbReference>
<keyword evidence="1" id="KW-0238">DNA-binding</keyword>
<dbReference type="Proteomes" id="UP000189761">
    <property type="component" value="Unassembled WGS sequence"/>
</dbReference>
<dbReference type="EMBL" id="MTLA01000413">
    <property type="protein sequence ID" value="OOP65935.1"/>
    <property type="molecule type" value="Genomic_DNA"/>
</dbReference>
<dbReference type="RefSeq" id="WP_071975418.1">
    <property type="nucleotide sequence ID" value="NZ_CP065424.1"/>
</dbReference>
<evidence type="ECO:0000256" key="1">
    <source>
        <dbReference type="ARBA" id="ARBA00023125"/>
    </source>
</evidence>
<dbReference type="AlphaFoldDB" id="A0A8E2LBH2"/>
<proteinExistence type="predicted"/>
<dbReference type="GO" id="GO:0003677">
    <property type="term" value="F:DNA binding"/>
    <property type="evidence" value="ECO:0007669"/>
    <property type="project" value="UniProtKB-KW"/>
</dbReference>
<dbReference type="SUPFAM" id="SSF47413">
    <property type="entry name" value="lambda repressor-like DNA-binding domains"/>
    <property type="match status" value="1"/>
</dbReference>
<dbReference type="PROSITE" id="PS50943">
    <property type="entry name" value="HTH_CROC1"/>
    <property type="match status" value="1"/>
</dbReference>
<dbReference type="Pfam" id="PF12844">
    <property type="entry name" value="HTH_19"/>
    <property type="match status" value="1"/>
</dbReference>
<organism evidence="3 4">
    <name type="scientific">Heyndrickxia oleronia</name>
    <dbReference type="NCBI Taxonomy" id="38875"/>
    <lineage>
        <taxon>Bacteria</taxon>
        <taxon>Bacillati</taxon>
        <taxon>Bacillota</taxon>
        <taxon>Bacilli</taxon>
        <taxon>Bacillales</taxon>
        <taxon>Bacillaceae</taxon>
        <taxon>Heyndrickxia</taxon>
    </lineage>
</organism>
<dbReference type="CDD" id="cd00093">
    <property type="entry name" value="HTH_XRE"/>
    <property type="match status" value="1"/>
</dbReference>
<accession>A0A8E2LBH2</accession>
<keyword evidence="4" id="KW-1185">Reference proteome</keyword>
<reference evidence="3 4" key="1">
    <citation type="submission" date="2017-01" db="EMBL/GenBank/DDBJ databases">
        <title>Draft genome sequence of Bacillus oleronius.</title>
        <authorList>
            <person name="Allam M."/>
        </authorList>
    </citation>
    <scope>NUCLEOTIDE SEQUENCE [LARGE SCALE GENOMIC DNA]</scope>
    <source>
        <strain evidence="3 4">DSM 9356</strain>
    </source>
</reference>
<evidence type="ECO:0000313" key="4">
    <source>
        <dbReference type="Proteomes" id="UP000189761"/>
    </source>
</evidence>
<protein>
    <submittedName>
        <fullName evidence="3">Transcriptional regulator</fullName>
    </submittedName>
</protein>
<sequence length="418" mass="49342">MLGERIRKLRKQKKMTLESLAGEGLTKGMLSLIENNKAKPSIESLAYIAERLGVETADLLEEMSVHELREILEQAETLYNRKPEDLPNKYIQLIELIEPYIPNLNQGYESARLLDIYCRCLYFNKRDDWQSFSEKAAQMYDQINLTGRRANLGIFRSMVKFTEHDYRQSLKILLNERKILETQHAYIDPMTMLDLDYHEAILHFAVDDLNTATKVMERAIQISKKYRTFYRIDDLYRLASAHAMMSNNKERINYYLMKLKQYGDFADDIQSILSHDLVMLIYLIKERKDYTKVLDLIERHMSNEEVLESFGPWMYLAKGEAMYGFGRYREAIDWLDKVEVPSHTHHPFDLAIFYEKDSYKALCYIHLKKWDQALLSANQAMENFNELPNSPFKEFSLQTLKFVQGEANKHNEKLDDNK</sequence>
<dbReference type="InterPro" id="IPR001387">
    <property type="entry name" value="Cro/C1-type_HTH"/>
</dbReference>
<dbReference type="GO" id="GO:0005829">
    <property type="term" value="C:cytosol"/>
    <property type="evidence" value="ECO:0007669"/>
    <property type="project" value="TreeGrafter"/>
</dbReference>
<dbReference type="SMART" id="SM00530">
    <property type="entry name" value="HTH_XRE"/>
    <property type="match status" value="1"/>
</dbReference>
<dbReference type="PANTHER" id="PTHR46797:SF1">
    <property type="entry name" value="METHYLPHOSPHONATE SYNTHASE"/>
    <property type="match status" value="1"/>
</dbReference>
<dbReference type="Gene3D" id="1.10.260.40">
    <property type="entry name" value="lambda repressor-like DNA-binding domains"/>
    <property type="match status" value="1"/>
</dbReference>
<feature type="domain" description="HTH cro/C1-type" evidence="2">
    <location>
        <begin position="6"/>
        <end position="59"/>
    </location>
</feature>